<feature type="transmembrane region" description="Helical" evidence="2">
    <location>
        <begin position="30"/>
        <end position="63"/>
    </location>
</feature>
<gene>
    <name evidence="3" type="ORF">IW245_004809</name>
</gene>
<reference evidence="3" key="1">
    <citation type="submission" date="2020-11" db="EMBL/GenBank/DDBJ databases">
        <title>Sequencing the genomes of 1000 actinobacteria strains.</title>
        <authorList>
            <person name="Klenk H.-P."/>
        </authorList>
    </citation>
    <scope>NUCLEOTIDE SEQUENCE</scope>
    <source>
        <strain evidence="3">DSM 45356</strain>
    </source>
</reference>
<sequence>MTSPTLELPITKPPRHARRRTHPPNDRAEAIAEAICLAVAAVFVVAMFTYAIVAVFGCTAVVAQLREVAATL</sequence>
<dbReference type="EMBL" id="JADOUF010000001">
    <property type="protein sequence ID" value="MBG6138615.1"/>
    <property type="molecule type" value="Genomic_DNA"/>
</dbReference>
<keyword evidence="2" id="KW-0812">Transmembrane</keyword>
<organism evidence="3 4">
    <name type="scientific">Longispora fulva</name>
    <dbReference type="NCBI Taxonomy" id="619741"/>
    <lineage>
        <taxon>Bacteria</taxon>
        <taxon>Bacillati</taxon>
        <taxon>Actinomycetota</taxon>
        <taxon>Actinomycetes</taxon>
        <taxon>Micromonosporales</taxon>
        <taxon>Micromonosporaceae</taxon>
        <taxon>Longispora</taxon>
    </lineage>
</organism>
<evidence type="ECO:0000256" key="2">
    <source>
        <dbReference type="SAM" id="Phobius"/>
    </source>
</evidence>
<keyword evidence="4" id="KW-1185">Reference proteome</keyword>
<dbReference type="AlphaFoldDB" id="A0A8J7KHJ9"/>
<evidence type="ECO:0000313" key="4">
    <source>
        <dbReference type="Proteomes" id="UP000622552"/>
    </source>
</evidence>
<evidence type="ECO:0000256" key="1">
    <source>
        <dbReference type="SAM" id="MobiDB-lite"/>
    </source>
</evidence>
<dbReference type="Proteomes" id="UP000622552">
    <property type="component" value="Unassembled WGS sequence"/>
</dbReference>
<feature type="region of interest" description="Disordered" evidence="1">
    <location>
        <begin position="1"/>
        <end position="25"/>
    </location>
</feature>
<comment type="caution">
    <text evidence="3">The sequence shown here is derived from an EMBL/GenBank/DDBJ whole genome shotgun (WGS) entry which is preliminary data.</text>
</comment>
<keyword evidence="2" id="KW-0472">Membrane</keyword>
<evidence type="ECO:0000313" key="3">
    <source>
        <dbReference type="EMBL" id="MBG6138615.1"/>
    </source>
</evidence>
<accession>A0A8J7KHJ9</accession>
<dbReference type="RefSeq" id="WP_197005354.1">
    <property type="nucleotide sequence ID" value="NZ_BONS01000025.1"/>
</dbReference>
<protein>
    <submittedName>
        <fullName evidence="3">Uncharacterized protein</fullName>
    </submittedName>
</protein>
<feature type="compositionally biased region" description="Basic residues" evidence="1">
    <location>
        <begin position="13"/>
        <end position="22"/>
    </location>
</feature>
<proteinExistence type="predicted"/>
<name>A0A8J7KHJ9_9ACTN</name>
<keyword evidence="2" id="KW-1133">Transmembrane helix</keyword>